<dbReference type="NCBIfam" id="TIGR01395">
    <property type="entry name" value="FlgC"/>
    <property type="match status" value="1"/>
</dbReference>
<evidence type="ECO:0000256" key="6">
    <source>
        <dbReference type="RuleBase" id="RU362062"/>
    </source>
</evidence>
<name>D5MGD5_METO1</name>
<dbReference type="PATRIC" id="fig|671143.5.peg.1556"/>
<evidence type="ECO:0000256" key="4">
    <source>
        <dbReference type="ARBA" id="ARBA00023143"/>
    </source>
</evidence>
<evidence type="ECO:0000256" key="3">
    <source>
        <dbReference type="ARBA" id="ARBA00017941"/>
    </source>
</evidence>
<dbReference type="Pfam" id="PF06429">
    <property type="entry name" value="Flg_bbr_C"/>
    <property type="match status" value="1"/>
</dbReference>
<reference evidence="9 10" key="1">
    <citation type="journal article" date="2010" name="Nature">
        <title>Nitrite-driven anaerobic methane oxidation by oxygenic bacteria.</title>
        <authorList>
            <person name="Ettwig K.F."/>
            <person name="Butler M.K."/>
            <person name="Le Paslier D."/>
            <person name="Pelletier E."/>
            <person name="Mangenot S."/>
            <person name="Kuypers M.M.M."/>
            <person name="Schreiber F."/>
            <person name="Dutilh B.E."/>
            <person name="Zedelius J."/>
            <person name="de Beer D."/>
            <person name="Gloerich J."/>
            <person name="Wessels H.J.C.T."/>
            <person name="van Allen T."/>
            <person name="Luesken F."/>
            <person name="Wu M."/>
            <person name="van de Pas-Schoonen K.T."/>
            <person name="Op den Camp H.J.M."/>
            <person name="Janssen-Megens E.M."/>
            <person name="Francoijs K-J."/>
            <person name="Stunnenberg H."/>
            <person name="Weissenbach J."/>
            <person name="Jetten M.S.M."/>
            <person name="Strous M."/>
        </authorList>
    </citation>
    <scope>NUCLEOTIDE SEQUENCE [LARGE SCALE GENOMIC DNA]</scope>
</reference>
<keyword evidence="9" id="KW-0966">Cell projection</keyword>
<dbReference type="InterPro" id="IPR019776">
    <property type="entry name" value="Flagellar_basal_body_rod_CS"/>
</dbReference>
<accession>D5MGD5</accession>
<evidence type="ECO:0000259" key="7">
    <source>
        <dbReference type="Pfam" id="PF00460"/>
    </source>
</evidence>
<dbReference type="HOGENOM" id="CLU_123272_0_0_0"/>
<dbReference type="PROSITE" id="PS00588">
    <property type="entry name" value="FLAGELLA_BB_ROD"/>
    <property type="match status" value="1"/>
</dbReference>
<dbReference type="eggNOG" id="COG1558">
    <property type="taxonomic scope" value="Bacteria"/>
</dbReference>
<gene>
    <name evidence="9" type="primary">flgC</name>
    <name evidence="9" type="ORF">DAMO_1758</name>
</gene>
<evidence type="ECO:0000256" key="2">
    <source>
        <dbReference type="ARBA" id="ARBA00009677"/>
    </source>
</evidence>
<dbReference type="Proteomes" id="UP000006898">
    <property type="component" value="Chromosome"/>
</dbReference>
<dbReference type="PANTHER" id="PTHR30435:SF2">
    <property type="entry name" value="FLAGELLAR BASAL-BODY ROD PROTEIN FLGC"/>
    <property type="match status" value="1"/>
</dbReference>
<dbReference type="AlphaFoldDB" id="D5MGD5"/>
<dbReference type="EMBL" id="FP565575">
    <property type="protein sequence ID" value="CBE68816.1"/>
    <property type="molecule type" value="Genomic_DNA"/>
</dbReference>
<dbReference type="PANTHER" id="PTHR30435">
    <property type="entry name" value="FLAGELLAR PROTEIN"/>
    <property type="match status" value="1"/>
</dbReference>
<comment type="subcellular location">
    <subcellularLocation>
        <location evidence="1 6">Bacterial flagellum basal body</location>
    </subcellularLocation>
</comment>
<evidence type="ECO:0000259" key="8">
    <source>
        <dbReference type="Pfam" id="PF06429"/>
    </source>
</evidence>
<comment type="similarity">
    <text evidence="2">Belongs to the flagella basal body rod proteins family.</text>
</comment>
<dbReference type="InterPro" id="IPR001444">
    <property type="entry name" value="Flag_bb_rod_N"/>
</dbReference>
<organism evidence="9 10">
    <name type="scientific">Methylomirabilis oxygeniifera</name>
    <dbReference type="NCBI Taxonomy" id="671143"/>
    <lineage>
        <taxon>Bacteria</taxon>
        <taxon>Candidatus Methylomirabilota</taxon>
        <taxon>Candidatus Methylomirabilia</taxon>
        <taxon>Candidatus Methylomirabilales</taxon>
        <taxon>Candidatus Methylomirabilaceae</taxon>
        <taxon>Candidatus Methylomirabilis</taxon>
    </lineage>
</organism>
<dbReference type="GO" id="GO:0030694">
    <property type="term" value="C:bacterial-type flagellum basal body, rod"/>
    <property type="evidence" value="ECO:0007669"/>
    <property type="project" value="UniProtKB-UniRule"/>
</dbReference>
<protein>
    <recommendedName>
        <fullName evidence="3 6">Flagellar basal-body rod protein FlgC</fullName>
    </recommendedName>
</protein>
<proteinExistence type="inferred from homology"/>
<feature type="domain" description="Flagellar basal body rod protein N-terminal" evidence="7">
    <location>
        <begin position="6"/>
        <end position="32"/>
    </location>
</feature>
<dbReference type="Pfam" id="PF00460">
    <property type="entry name" value="Flg_bb_rod"/>
    <property type="match status" value="1"/>
</dbReference>
<sequence>MFASMEINATALAAQRVRMNLIAENLANAEVTRTPIGGPYRRKGVVLGTRGTSAFEGLLNAGAAPGGVEVLKIVESQAPPNLVYNPSHPDADTAGYVAMPNINPVMEMVDLMSASRAYEANISAIQIAKSMMTKTLEIGR</sequence>
<comment type="subunit">
    <text evidence="5 6">The basal body constitutes a major portion of the flagellar organelle and consists of four rings (L,P,S, and M) mounted on a central rod. The rod consists of about 26 subunits of FlgG in the distal portion, and FlgB, FlgC and FlgF are thought to build up the proximal portion of the rod with about 6 subunits each.</text>
</comment>
<keyword evidence="9" id="KW-0969">Cilium</keyword>
<evidence type="ECO:0000313" key="9">
    <source>
        <dbReference type="EMBL" id="CBE68816.1"/>
    </source>
</evidence>
<evidence type="ECO:0000256" key="5">
    <source>
        <dbReference type="ARBA" id="ARBA00025933"/>
    </source>
</evidence>
<dbReference type="KEGG" id="mox:DAMO_1758"/>
<feature type="domain" description="Flagellar basal-body/hook protein C-terminal" evidence="8">
    <location>
        <begin position="94"/>
        <end position="137"/>
    </location>
</feature>
<keyword evidence="4 6" id="KW-0975">Bacterial flagellum</keyword>
<keyword evidence="9" id="KW-0282">Flagellum</keyword>
<dbReference type="InterPro" id="IPR006299">
    <property type="entry name" value="FlgC"/>
</dbReference>
<dbReference type="GO" id="GO:0071978">
    <property type="term" value="P:bacterial-type flagellum-dependent swarming motility"/>
    <property type="evidence" value="ECO:0007669"/>
    <property type="project" value="TreeGrafter"/>
</dbReference>
<evidence type="ECO:0000313" key="10">
    <source>
        <dbReference type="Proteomes" id="UP000006898"/>
    </source>
</evidence>
<dbReference type="InterPro" id="IPR010930">
    <property type="entry name" value="Flg_bb/hook_C_dom"/>
</dbReference>
<evidence type="ECO:0000256" key="1">
    <source>
        <dbReference type="ARBA" id="ARBA00004117"/>
    </source>
</evidence>
<dbReference type="STRING" id="671143.DAMO_1758"/>